<proteinExistence type="predicted"/>
<reference evidence="2" key="2">
    <citation type="submission" date="2023-06" db="EMBL/GenBank/DDBJ databases">
        <authorList>
            <consortium name="Lawrence Berkeley National Laboratory"/>
            <person name="Haridas S."/>
            <person name="Hensen N."/>
            <person name="Bonometti L."/>
            <person name="Westerberg I."/>
            <person name="Brannstrom I.O."/>
            <person name="Guillou S."/>
            <person name="Cros-Aarteil S."/>
            <person name="Calhoun S."/>
            <person name="Kuo A."/>
            <person name="Mondo S."/>
            <person name="Pangilinan J."/>
            <person name="Riley R."/>
            <person name="Labutti K."/>
            <person name="Andreopoulos B."/>
            <person name="Lipzen A."/>
            <person name="Chen C."/>
            <person name="Yanf M."/>
            <person name="Daum C."/>
            <person name="Ng V."/>
            <person name="Clum A."/>
            <person name="Steindorff A."/>
            <person name="Ohm R."/>
            <person name="Martin F."/>
            <person name="Silar P."/>
            <person name="Natvig D."/>
            <person name="Lalanne C."/>
            <person name="Gautier V."/>
            <person name="Ament-Velasquez S.L."/>
            <person name="Kruys A."/>
            <person name="Hutchinson M.I."/>
            <person name="Powell A.J."/>
            <person name="Barry K."/>
            <person name="Miller A.N."/>
            <person name="Grigoriev I.V."/>
            <person name="Debuchy R."/>
            <person name="Gladieux P."/>
            <person name="Thoren M.H."/>
            <person name="Johannesson H."/>
        </authorList>
    </citation>
    <scope>NUCLEOTIDE SEQUENCE</scope>
    <source>
        <strain evidence="2">CBS 560.94</strain>
    </source>
</reference>
<accession>A0AAE0JA45</accession>
<comment type="caution">
    <text evidence="2">The sequence shown here is derived from an EMBL/GenBank/DDBJ whole genome shotgun (WGS) entry which is preliminary data.</text>
</comment>
<organism evidence="2 3">
    <name type="scientific">Neurospora tetraspora</name>
    <dbReference type="NCBI Taxonomy" id="94610"/>
    <lineage>
        <taxon>Eukaryota</taxon>
        <taxon>Fungi</taxon>
        <taxon>Dikarya</taxon>
        <taxon>Ascomycota</taxon>
        <taxon>Pezizomycotina</taxon>
        <taxon>Sordariomycetes</taxon>
        <taxon>Sordariomycetidae</taxon>
        <taxon>Sordariales</taxon>
        <taxon>Sordariaceae</taxon>
        <taxon>Neurospora</taxon>
    </lineage>
</organism>
<keyword evidence="1" id="KW-0472">Membrane</keyword>
<dbReference type="Proteomes" id="UP001278500">
    <property type="component" value="Unassembled WGS sequence"/>
</dbReference>
<reference evidence="2" key="1">
    <citation type="journal article" date="2023" name="Mol. Phylogenet. Evol.">
        <title>Genome-scale phylogeny and comparative genomics of the fungal order Sordariales.</title>
        <authorList>
            <person name="Hensen N."/>
            <person name="Bonometti L."/>
            <person name="Westerberg I."/>
            <person name="Brannstrom I.O."/>
            <person name="Guillou S."/>
            <person name="Cros-Aarteil S."/>
            <person name="Calhoun S."/>
            <person name="Haridas S."/>
            <person name="Kuo A."/>
            <person name="Mondo S."/>
            <person name="Pangilinan J."/>
            <person name="Riley R."/>
            <person name="LaButti K."/>
            <person name="Andreopoulos B."/>
            <person name="Lipzen A."/>
            <person name="Chen C."/>
            <person name="Yan M."/>
            <person name="Daum C."/>
            <person name="Ng V."/>
            <person name="Clum A."/>
            <person name="Steindorff A."/>
            <person name="Ohm R.A."/>
            <person name="Martin F."/>
            <person name="Silar P."/>
            <person name="Natvig D.O."/>
            <person name="Lalanne C."/>
            <person name="Gautier V."/>
            <person name="Ament-Velasquez S.L."/>
            <person name="Kruys A."/>
            <person name="Hutchinson M.I."/>
            <person name="Powell A.J."/>
            <person name="Barry K."/>
            <person name="Miller A.N."/>
            <person name="Grigoriev I.V."/>
            <person name="Debuchy R."/>
            <person name="Gladieux P."/>
            <person name="Hiltunen Thoren M."/>
            <person name="Johannesson H."/>
        </authorList>
    </citation>
    <scope>NUCLEOTIDE SEQUENCE</scope>
    <source>
        <strain evidence="2">CBS 560.94</strain>
    </source>
</reference>
<evidence type="ECO:0000256" key="1">
    <source>
        <dbReference type="SAM" id="Phobius"/>
    </source>
</evidence>
<keyword evidence="3" id="KW-1185">Reference proteome</keyword>
<evidence type="ECO:0000313" key="2">
    <source>
        <dbReference type="EMBL" id="KAK3340193.1"/>
    </source>
</evidence>
<feature type="transmembrane region" description="Helical" evidence="1">
    <location>
        <begin position="274"/>
        <end position="307"/>
    </location>
</feature>
<sequence>MSLSVERKFPILRLPAEIRLMVYHQILTLPIPEMISTLTSLTASCHQIRGEVLHEYLNHILPTTQLHLSASAPRKHHLPGPAETLEALEASPFFKQNIQHVSLQWGGCVCSHAPWYIEDIQEAGLDWLVQLKQLKTLELVFVESRYHDMQRFTRNGSLPAPAVDQEHEEGEDFGGEWGEENNELEIIEFICGDCWDRLMALPRTLEKVVFKVWGREDPANALGIPYVRETWEVTEWYHRMRVQEAKYQRRRIGYEVAVEDVNVIKNQLDHFGRIINIISIISTISIIGINIISINIISISIIGISIISIGSTGEHWKHWRVA</sequence>
<dbReference type="EMBL" id="JAUEPP010000006">
    <property type="protein sequence ID" value="KAK3340193.1"/>
    <property type="molecule type" value="Genomic_DNA"/>
</dbReference>
<evidence type="ECO:0000313" key="3">
    <source>
        <dbReference type="Proteomes" id="UP001278500"/>
    </source>
</evidence>
<gene>
    <name evidence="2" type="ORF">B0H65DRAFT_590387</name>
</gene>
<name>A0AAE0JA45_9PEZI</name>
<dbReference type="RefSeq" id="XP_062679135.1">
    <property type="nucleotide sequence ID" value="XM_062831068.1"/>
</dbReference>
<dbReference type="GeneID" id="87868222"/>
<dbReference type="AlphaFoldDB" id="A0AAE0JA45"/>
<keyword evidence="1" id="KW-1133">Transmembrane helix</keyword>
<protein>
    <submittedName>
        <fullName evidence="2">Uncharacterized protein</fullName>
    </submittedName>
</protein>
<keyword evidence="1" id="KW-0812">Transmembrane</keyword>